<keyword evidence="7" id="KW-0805">Transcription regulation</keyword>
<keyword evidence="8" id="KW-0238">DNA-binding</keyword>
<feature type="region of interest" description="Disordered" evidence="12">
    <location>
        <begin position="260"/>
        <end position="301"/>
    </location>
</feature>
<evidence type="ECO:0000256" key="3">
    <source>
        <dbReference type="ARBA" id="ARBA00022723"/>
    </source>
</evidence>
<feature type="domain" description="C2H2-type" evidence="13">
    <location>
        <begin position="84"/>
        <end position="111"/>
    </location>
</feature>
<dbReference type="PANTHER" id="PTHR47772:SF11">
    <property type="entry name" value="C2H2-TYPE DOMAIN-CONTAINING PROTEIN"/>
    <property type="match status" value="1"/>
</dbReference>
<feature type="domain" description="C2H2-type" evidence="13">
    <location>
        <begin position="195"/>
        <end position="214"/>
    </location>
</feature>
<feature type="domain" description="C2H2-type" evidence="13">
    <location>
        <begin position="505"/>
        <end position="532"/>
    </location>
</feature>
<dbReference type="SUPFAM" id="SSF57667">
    <property type="entry name" value="beta-beta-alpha zinc fingers"/>
    <property type="match status" value="9"/>
</dbReference>
<evidence type="ECO:0000256" key="4">
    <source>
        <dbReference type="ARBA" id="ARBA00022737"/>
    </source>
</evidence>
<dbReference type="EnsemblMetazoa" id="AFUN003628-RA">
    <property type="protein sequence ID" value="AFUN003628-PA"/>
    <property type="gene ID" value="AFUN003628"/>
</dbReference>
<dbReference type="Pfam" id="PF13894">
    <property type="entry name" value="zf-C2H2_4"/>
    <property type="match status" value="1"/>
</dbReference>
<feature type="compositionally biased region" description="Basic residues" evidence="12">
    <location>
        <begin position="266"/>
        <end position="275"/>
    </location>
</feature>
<reference evidence="14" key="1">
    <citation type="submission" date="2020-05" db="UniProtKB">
        <authorList>
            <consortium name="EnsemblMetazoa"/>
        </authorList>
    </citation>
    <scope>IDENTIFICATION</scope>
    <source>
        <strain evidence="14">FUMOZ</strain>
    </source>
</reference>
<dbReference type="InterPro" id="IPR013087">
    <property type="entry name" value="Znf_C2H2_type"/>
</dbReference>
<evidence type="ECO:0000256" key="12">
    <source>
        <dbReference type="SAM" id="MobiDB-lite"/>
    </source>
</evidence>
<keyword evidence="10" id="KW-0539">Nucleus</keyword>
<evidence type="ECO:0000256" key="8">
    <source>
        <dbReference type="ARBA" id="ARBA00023125"/>
    </source>
</evidence>
<protein>
    <recommendedName>
        <fullName evidence="13">C2H2-type domain-containing protein</fullName>
    </recommendedName>
</protein>
<keyword evidence="6" id="KW-0862">Zinc</keyword>
<evidence type="ECO:0000256" key="2">
    <source>
        <dbReference type="ARBA" id="ARBA00006991"/>
    </source>
</evidence>
<evidence type="ECO:0000259" key="13">
    <source>
        <dbReference type="PROSITE" id="PS50157"/>
    </source>
</evidence>
<keyword evidence="9" id="KW-0804">Transcription</keyword>
<accession>A0A182RBR3</accession>
<dbReference type="Pfam" id="PF00096">
    <property type="entry name" value="zf-C2H2"/>
    <property type="match status" value="7"/>
</dbReference>
<evidence type="ECO:0000256" key="11">
    <source>
        <dbReference type="PROSITE-ProRule" id="PRU00042"/>
    </source>
</evidence>
<keyword evidence="3" id="KW-0479">Metal-binding</keyword>
<dbReference type="AlphaFoldDB" id="A0A182RBR3"/>
<dbReference type="InterPro" id="IPR050636">
    <property type="entry name" value="C2H2-ZF_domain-containing"/>
</dbReference>
<feature type="domain" description="C2H2-type" evidence="13">
    <location>
        <begin position="625"/>
        <end position="647"/>
    </location>
</feature>
<dbReference type="FunFam" id="3.30.160.60:FF:000100">
    <property type="entry name" value="Zinc finger 45-like"/>
    <property type="match status" value="1"/>
</dbReference>
<dbReference type="GO" id="GO:0005634">
    <property type="term" value="C:nucleus"/>
    <property type="evidence" value="ECO:0007669"/>
    <property type="project" value="UniProtKB-SubCell"/>
</dbReference>
<dbReference type="FunFam" id="3.30.160.60:FF:000446">
    <property type="entry name" value="Zinc finger protein"/>
    <property type="match status" value="1"/>
</dbReference>
<evidence type="ECO:0000256" key="7">
    <source>
        <dbReference type="ARBA" id="ARBA00023015"/>
    </source>
</evidence>
<dbReference type="STRING" id="62324.A0A182RBR3"/>
<proteinExistence type="inferred from homology"/>
<feature type="domain" description="C2H2-type" evidence="13">
    <location>
        <begin position="449"/>
        <end position="477"/>
    </location>
</feature>
<dbReference type="FunFam" id="3.30.160.60:FF:001485">
    <property type="entry name" value="Krueppel-related zinc finger protein"/>
    <property type="match status" value="1"/>
</dbReference>
<feature type="domain" description="C2H2-type" evidence="13">
    <location>
        <begin position="165"/>
        <end position="193"/>
    </location>
</feature>
<name>A0A182RBR3_ANOFN</name>
<dbReference type="GO" id="GO:0003677">
    <property type="term" value="F:DNA binding"/>
    <property type="evidence" value="ECO:0007669"/>
    <property type="project" value="UniProtKB-KW"/>
</dbReference>
<evidence type="ECO:0000256" key="9">
    <source>
        <dbReference type="ARBA" id="ARBA00023163"/>
    </source>
</evidence>
<feature type="domain" description="C2H2-type" evidence="13">
    <location>
        <begin position="653"/>
        <end position="681"/>
    </location>
</feature>
<feature type="domain" description="C2H2-type" evidence="13">
    <location>
        <begin position="477"/>
        <end position="504"/>
    </location>
</feature>
<sequence length="697" mass="80879">MQPAEKTKQKLLLERGQPLATIENKSAITCAFCDKTFKFQATLRQHEKVHYGIKQHECETCHRRFLHKSTLKCHLRVHTGEKPYKCPHCPKTFRGQTALNCHVFRHTNEGAKCPLCEKVFATSSIVKQHLKQVHTNERSNVCNLCGATYKHLKSLRIHIRNHQKRVCPECDVEFNSVYAMLKHRKHSHIKENLPFKCEHCDRAFEHRSKLASHENLRGRPFQCELCCHSFNKQVYLTNHQRRIHWREMGLERLRVAEPQNGWNRKGIPKPKRAKTSPKSAETEDLHSDYGLVEDENEKQNDPAIKEEAVAVVKEELDQSVQERTDGCHKNEIQPDQAYLDVMIKQEDFANESVHKNEDKSNNMADANNSADQPIKVLKARYNTYDDFCCSLCGILCDGAAGLRRHECKPVPKKQLSSKKPLICGVCGNVYASLATLYVHSVKHHRSARFQCDQCCRSFGFRCFLENHIRTEHEHQRMPCKLCDKTFKYAQDLKVHMQHHDDPRPFKCDQCASVFRFPGALRSHKFLHQIKLPFMCDTCGKQFRFANSLRVHKRLHTGVKQFKCDICKREFSTKAPLLRHKKIHDSGREMACVVCGMVYYKKVDLEIHQSKEHPDHASVGKVKPIYSCERCGKEFTKKSNLKAHSYTHEEVYRFSCKLCNQSFKQHAGLRNHIVNNHKPAKVPTSAELIDRIENLQPN</sequence>
<dbReference type="PROSITE" id="PS00028">
    <property type="entry name" value="ZINC_FINGER_C2H2_1"/>
    <property type="match status" value="14"/>
</dbReference>
<evidence type="ECO:0000256" key="10">
    <source>
        <dbReference type="ARBA" id="ARBA00023242"/>
    </source>
</evidence>
<evidence type="ECO:0000256" key="5">
    <source>
        <dbReference type="ARBA" id="ARBA00022771"/>
    </source>
</evidence>
<feature type="domain" description="C2H2-type" evidence="13">
    <location>
        <begin position="28"/>
        <end position="55"/>
    </location>
</feature>
<dbReference type="PROSITE" id="PS50157">
    <property type="entry name" value="ZINC_FINGER_C2H2_2"/>
    <property type="match status" value="14"/>
</dbReference>
<dbReference type="SMART" id="SM00355">
    <property type="entry name" value="ZnF_C2H2"/>
    <property type="match status" value="17"/>
</dbReference>
<dbReference type="GO" id="GO:0008270">
    <property type="term" value="F:zinc ion binding"/>
    <property type="evidence" value="ECO:0007669"/>
    <property type="project" value="UniProtKB-KW"/>
</dbReference>
<keyword evidence="4" id="KW-0677">Repeat</keyword>
<feature type="domain" description="C2H2-type" evidence="13">
    <location>
        <begin position="221"/>
        <end position="249"/>
    </location>
</feature>
<feature type="domain" description="C2H2-type" evidence="13">
    <location>
        <begin position="561"/>
        <end position="588"/>
    </location>
</feature>
<feature type="domain" description="C2H2-type" evidence="13">
    <location>
        <begin position="111"/>
        <end position="139"/>
    </location>
</feature>
<evidence type="ECO:0000313" key="14">
    <source>
        <dbReference type="EnsemblMetazoa" id="AFUN003628-PA"/>
    </source>
</evidence>
<comment type="subcellular location">
    <subcellularLocation>
        <location evidence="1">Nucleus</location>
    </subcellularLocation>
</comment>
<feature type="domain" description="C2H2-type" evidence="13">
    <location>
        <begin position="533"/>
        <end position="560"/>
    </location>
</feature>
<dbReference type="PANTHER" id="PTHR47772">
    <property type="entry name" value="ZINC FINGER PROTEIN 200"/>
    <property type="match status" value="1"/>
</dbReference>
<evidence type="ECO:0000256" key="6">
    <source>
        <dbReference type="ARBA" id="ARBA00022833"/>
    </source>
</evidence>
<dbReference type="Gene3D" id="3.30.160.60">
    <property type="entry name" value="Classic Zinc Finger"/>
    <property type="match status" value="9"/>
</dbReference>
<dbReference type="FunFam" id="3.30.160.60:FF:000193">
    <property type="entry name" value="Zinc finger protein 300"/>
    <property type="match status" value="1"/>
</dbReference>
<dbReference type="InterPro" id="IPR036236">
    <property type="entry name" value="Znf_C2H2_sf"/>
</dbReference>
<keyword evidence="5 11" id="KW-0863">Zinc-finger</keyword>
<dbReference type="Pfam" id="PF13912">
    <property type="entry name" value="zf-C2H2_6"/>
    <property type="match status" value="1"/>
</dbReference>
<evidence type="ECO:0000256" key="1">
    <source>
        <dbReference type="ARBA" id="ARBA00004123"/>
    </source>
</evidence>
<dbReference type="VEuPathDB" id="VectorBase:AFUN003628"/>
<dbReference type="VEuPathDB" id="VectorBase:AFUN2_001081"/>
<organism evidence="14">
    <name type="scientific">Anopheles funestus</name>
    <name type="common">African malaria mosquito</name>
    <dbReference type="NCBI Taxonomy" id="62324"/>
    <lineage>
        <taxon>Eukaryota</taxon>
        <taxon>Metazoa</taxon>
        <taxon>Ecdysozoa</taxon>
        <taxon>Arthropoda</taxon>
        <taxon>Hexapoda</taxon>
        <taxon>Insecta</taxon>
        <taxon>Pterygota</taxon>
        <taxon>Neoptera</taxon>
        <taxon>Endopterygota</taxon>
        <taxon>Diptera</taxon>
        <taxon>Nematocera</taxon>
        <taxon>Culicoidea</taxon>
        <taxon>Culicidae</taxon>
        <taxon>Anophelinae</taxon>
        <taxon>Anopheles</taxon>
    </lineage>
</organism>
<feature type="domain" description="C2H2-type" evidence="13">
    <location>
        <begin position="56"/>
        <end position="83"/>
    </location>
</feature>
<comment type="similarity">
    <text evidence="2">Belongs to the krueppel C2H2-type zinc-finger protein family.</text>
</comment>